<evidence type="ECO:0000313" key="4">
    <source>
        <dbReference type="EMBL" id="APB34475.1"/>
    </source>
</evidence>
<accession>A0A1J0AEZ8</accession>
<evidence type="ECO:0000313" key="5">
    <source>
        <dbReference type="Proteomes" id="UP000180235"/>
    </source>
</evidence>
<dbReference type="InterPro" id="IPR036013">
    <property type="entry name" value="Band_7/SPFH_dom_sf"/>
</dbReference>
<dbReference type="SUPFAM" id="SSF117892">
    <property type="entry name" value="Band 7/SPFH domain"/>
    <property type="match status" value="1"/>
</dbReference>
<organism evidence="4 5">
    <name type="scientific">Gloeomargarita lithophora Alchichica-D10</name>
    <dbReference type="NCBI Taxonomy" id="1188229"/>
    <lineage>
        <taxon>Bacteria</taxon>
        <taxon>Bacillati</taxon>
        <taxon>Cyanobacteriota</taxon>
        <taxon>Cyanophyceae</taxon>
        <taxon>Gloeomargaritales</taxon>
        <taxon>Gloeomargaritaceae</taxon>
        <taxon>Gloeomargarita</taxon>
    </lineage>
</organism>
<sequence>MALLVFNVFRGQFIDVIEWLDNTNTTMVYRFERFNNEIKQGAKLIVRPGQMAVFVNEGQVADIFQEGTFELYTRNLPVLSTLKAWSYGFNSPFKAEVYFFSTRNFTNLKWGTQNPITLRDVEFGPVRVRAFGSYAMKVKTPKEMLEQLVSTDGLFQVDEISNQIRNEIVSSFASWVGRSKIPVLDLAAQYRDLGSKIRSEIQPDIERFGLELTQLLIENISLPPEVETALDKRTSMGILGNLNQYTQFQAANAIEASANNPSGGNPALDLGMGLAMAQQLTNSLGQGNASPQVNPAPPPPPPGTEQWHFSRSGQNFGPFPVEQLFQQGLTPDTYVWRAGMAAWVKASDVPELASRLSLMPPPPPPA</sequence>
<keyword evidence="5" id="KW-1185">Reference proteome</keyword>
<gene>
    <name evidence="4" type="ORF">GlitD10_2146</name>
</gene>
<dbReference type="PANTHER" id="PTHR37826:SF2">
    <property type="entry name" value="ZINC-RIBBON DOMAIN-CONTAINING PROTEIN"/>
    <property type="match status" value="1"/>
</dbReference>
<evidence type="ECO:0000259" key="2">
    <source>
        <dbReference type="Pfam" id="PF13421"/>
    </source>
</evidence>
<proteinExistence type="predicted"/>
<feature type="domain" description="GYF" evidence="3">
    <location>
        <begin position="307"/>
        <end position="352"/>
    </location>
</feature>
<feature type="compositionally biased region" description="Polar residues" evidence="1">
    <location>
        <begin position="284"/>
        <end position="293"/>
    </location>
</feature>
<dbReference type="AlphaFoldDB" id="A0A1J0AEZ8"/>
<dbReference type="Pfam" id="PF13421">
    <property type="entry name" value="Band_7_1"/>
    <property type="match status" value="1"/>
</dbReference>
<dbReference type="Pfam" id="PF14237">
    <property type="entry name" value="GYF_2"/>
    <property type="match status" value="1"/>
</dbReference>
<dbReference type="Proteomes" id="UP000180235">
    <property type="component" value="Chromosome"/>
</dbReference>
<protein>
    <submittedName>
        <fullName evidence="4">Putative virion core protein (Lumpy skin disease virus)-like protein</fullName>
    </submittedName>
</protein>
<dbReference type="EMBL" id="CP017675">
    <property type="protein sequence ID" value="APB34475.1"/>
    <property type="molecule type" value="Genomic_DNA"/>
</dbReference>
<dbReference type="RefSeq" id="WP_071454906.1">
    <property type="nucleotide sequence ID" value="NZ_CP017675.1"/>
</dbReference>
<evidence type="ECO:0000256" key="1">
    <source>
        <dbReference type="SAM" id="MobiDB-lite"/>
    </source>
</evidence>
<feature type="region of interest" description="Disordered" evidence="1">
    <location>
        <begin position="284"/>
        <end position="313"/>
    </location>
</feature>
<dbReference type="KEGG" id="glt:GlitD10_2146"/>
<dbReference type="STRING" id="1188229.GlitD10_2146"/>
<dbReference type="InterPro" id="IPR033880">
    <property type="entry name" value="SPFH_YdjI"/>
</dbReference>
<feature type="compositionally biased region" description="Pro residues" evidence="1">
    <location>
        <begin position="294"/>
        <end position="303"/>
    </location>
</feature>
<reference evidence="4 5" key="1">
    <citation type="submission" date="2016-10" db="EMBL/GenBank/DDBJ databases">
        <title>Description of Gloeomargarita lithophora gen. nov., sp. nov., a thylakoid-bearing basal-branching cyanobacterium with intracellular carbonates, and proposal for Gloeomargaritales ord. nov.</title>
        <authorList>
            <person name="Moreira D."/>
            <person name="Tavera R."/>
            <person name="Benzerara K."/>
            <person name="Skouri-Panet F."/>
            <person name="Couradeau E."/>
            <person name="Gerard E."/>
            <person name="Loussert C."/>
            <person name="Novelo E."/>
            <person name="Zivanovic Y."/>
            <person name="Lopez-Garcia P."/>
        </authorList>
    </citation>
    <scope>NUCLEOTIDE SEQUENCE [LARGE SCALE GENOMIC DNA]</scope>
    <source>
        <strain evidence="4 5">D10</strain>
    </source>
</reference>
<dbReference type="Gene3D" id="3.30.479.30">
    <property type="entry name" value="Band 7 domain"/>
    <property type="match status" value="1"/>
</dbReference>
<dbReference type="CDD" id="cd03408">
    <property type="entry name" value="SPFH_like_u1"/>
    <property type="match status" value="1"/>
</dbReference>
<feature type="domain" description="SPFH" evidence="2">
    <location>
        <begin position="28"/>
        <end position="238"/>
    </location>
</feature>
<evidence type="ECO:0000259" key="3">
    <source>
        <dbReference type="Pfam" id="PF14237"/>
    </source>
</evidence>
<dbReference type="InterPro" id="IPR025640">
    <property type="entry name" value="GYF_2"/>
</dbReference>
<dbReference type="PANTHER" id="PTHR37826">
    <property type="entry name" value="FLOTILLIN BAND_7_5 DOMAIN PROTEIN"/>
    <property type="match status" value="1"/>
</dbReference>
<name>A0A1J0AEZ8_9CYAN</name>
<dbReference type="OrthoDB" id="9788304at2"/>